<dbReference type="SUPFAM" id="SSF52540">
    <property type="entry name" value="P-loop containing nucleoside triphosphate hydrolases"/>
    <property type="match status" value="2"/>
</dbReference>
<keyword evidence="7" id="KW-1185">Reference proteome</keyword>
<gene>
    <name evidence="6" type="ORF">C8N24_0335</name>
</gene>
<protein>
    <submittedName>
        <fullName evidence="6">Helicase-like protein</fullName>
    </submittedName>
</protein>
<dbReference type="PANTHER" id="PTHR45626:SF17">
    <property type="entry name" value="HELICASE-LIKE TRANSCRIPTION FACTOR"/>
    <property type="match status" value="1"/>
</dbReference>
<dbReference type="Gene3D" id="3.40.50.300">
    <property type="entry name" value="P-loop containing nucleotide triphosphate hydrolases"/>
    <property type="match status" value="2"/>
</dbReference>
<dbReference type="Proteomes" id="UP000278962">
    <property type="component" value="Unassembled WGS sequence"/>
</dbReference>
<feature type="domain" description="Helicase C-terminal" evidence="5">
    <location>
        <begin position="960"/>
        <end position="1138"/>
    </location>
</feature>
<sequence>MTALPLEPRSAQGGKGSRLFGGALTAEVLASSPDVLRNAGDRHAKGLQQHYSPPEAARLVAAVLGTHNRNVLDLTAGDGSLITGWPKGRRYGIEIDSDQVESGDYYAIHGDLQRVYPLLRLSRLTFPAVALNPPFGLDWTDPSGKKVNSTLQALRFGLGVMEADGLGVLIAGQGRYDRQIAGAPEARGVYAVIECDDLFDGVVLPCVMAFFVQPHQLKDDAPAPARRKVTRAELTDLHTWVVDARQERCSPRVTTYTYLTPPDHAAAWATINAEHDKRRKALEAGQQASHDITIKANKLRVRLSPFAQLAMAKSGQLQQLRRLNGQSPSYFAYNAREWRAIEVAARDELVTVDPVVAARVESIIGDAKRLLVPNYPIRPQQRLGYLDDLDSIVCTRTDAERGYLAGERYDLAVRSKESVTNGERVHTNRDGEQSVRAFKQTRKLLEITIGPHSFDEEPDQIKYLLEHFELPDPGDLASLYPLEVDAMRDVLRAIAARFGLHGHEGPLAEGRIRWNFKDFQVEDLARMLVKRSGLLAWEQGLGKSLGLMALAIALDWLGVQPAALFVVPQDLIPQWQDEAKRFFGREFTIVEGPAHAHQVAQHVAGGGSGWFMVHMEGLSLTGRRDDSLNLPTWSRRKSDAHTTYVVHPREFYRLPAEMRAHAIKHTGVPLRPAREDGKLDLLGLLTTDEVCPNCLQTAGAADGEPILWDGKVCKSCSYVHKRLRVHTAGHELSIAFRRGAIMVDEITNASGDSLRADAVCALRSDHRFGGTGTPIKNYVNDAFKLLWWCLGNATERFPYDFTTGRGKFENDFCVIETLYGGGKDSKNAARKVLPRVTNLSMLWRLLCGGMIRRRKEDTGEPLVPCTIHPIWVPAGRAQAAMNKQWAKQFVAFFAHKNPYHPLVEAGVVERFEAALGLLWKMEYASTLPAADPDLDWLVANTADETTRELLEGVSNWTPANLKSLEIVLEHARAGEKVVVFSDLIETGRWFCGQLLDRGVRAAHIVEERDGKAATKNPRKRAAAMRGFRFGDTQVLCVGIKAVKQGHNLDTASVAVFVGQEWSHEAKAQAMARVHRLSSVKPVNIYVPMPKGQFMAARKHDLLNAKGASSDLALDGQLIEQDEREIGWQQVVEQMKRQGFALSGDEIDEREIKARWDRAEGPFAHLAPPPPVETMLDQVPTLLTAAPTRPNAGVLDQDRVDRLLAGTPDLPVIEADHGQLALAF</sequence>
<keyword evidence="3 6" id="KW-0347">Helicase</keyword>
<dbReference type="SUPFAM" id="SSF53335">
    <property type="entry name" value="S-adenosyl-L-methionine-dependent methyltransferases"/>
    <property type="match status" value="1"/>
</dbReference>
<comment type="caution">
    <text evidence="6">The sequence shown here is derived from an EMBL/GenBank/DDBJ whole genome shotgun (WGS) entry which is preliminary data.</text>
</comment>
<dbReference type="GO" id="GO:0008094">
    <property type="term" value="F:ATP-dependent activity, acting on DNA"/>
    <property type="evidence" value="ECO:0007669"/>
    <property type="project" value="TreeGrafter"/>
</dbReference>
<dbReference type="PANTHER" id="PTHR45626">
    <property type="entry name" value="TRANSCRIPTION TERMINATION FACTOR 2-RELATED"/>
    <property type="match status" value="1"/>
</dbReference>
<dbReference type="GO" id="GO:0004386">
    <property type="term" value="F:helicase activity"/>
    <property type="evidence" value="ECO:0007669"/>
    <property type="project" value="UniProtKB-KW"/>
</dbReference>
<dbReference type="InterPro" id="IPR027417">
    <property type="entry name" value="P-loop_NTPase"/>
</dbReference>
<dbReference type="GO" id="GO:0016787">
    <property type="term" value="F:hydrolase activity"/>
    <property type="evidence" value="ECO:0007669"/>
    <property type="project" value="UniProtKB-KW"/>
</dbReference>
<evidence type="ECO:0000313" key="7">
    <source>
        <dbReference type="Proteomes" id="UP000278962"/>
    </source>
</evidence>
<keyword evidence="4" id="KW-0067">ATP-binding</keyword>
<name>A0A660L9B7_9ACTN</name>
<reference evidence="6 7" key="1">
    <citation type="submission" date="2018-10" db="EMBL/GenBank/DDBJ databases">
        <title>Genomic Encyclopedia of Archaeal and Bacterial Type Strains, Phase II (KMG-II): from individual species to whole genera.</title>
        <authorList>
            <person name="Goeker M."/>
        </authorList>
    </citation>
    <scope>NUCLEOTIDE SEQUENCE [LARGE SCALE GENOMIC DNA]</scope>
    <source>
        <strain evidence="6 7">DSM 14954</strain>
    </source>
</reference>
<dbReference type="InterPro" id="IPR050628">
    <property type="entry name" value="SNF2_RAD54_helicase_TF"/>
</dbReference>
<dbReference type="PROSITE" id="PS51194">
    <property type="entry name" value="HELICASE_CTER"/>
    <property type="match status" value="1"/>
</dbReference>
<evidence type="ECO:0000313" key="6">
    <source>
        <dbReference type="EMBL" id="RKQ90530.1"/>
    </source>
</evidence>
<proteinExistence type="predicted"/>
<evidence type="ECO:0000256" key="1">
    <source>
        <dbReference type="ARBA" id="ARBA00022741"/>
    </source>
</evidence>
<organism evidence="6 7">
    <name type="scientific">Solirubrobacter pauli</name>
    <dbReference type="NCBI Taxonomy" id="166793"/>
    <lineage>
        <taxon>Bacteria</taxon>
        <taxon>Bacillati</taxon>
        <taxon>Actinomycetota</taxon>
        <taxon>Thermoleophilia</taxon>
        <taxon>Solirubrobacterales</taxon>
        <taxon>Solirubrobacteraceae</taxon>
        <taxon>Solirubrobacter</taxon>
    </lineage>
</organism>
<evidence type="ECO:0000256" key="2">
    <source>
        <dbReference type="ARBA" id="ARBA00022801"/>
    </source>
</evidence>
<dbReference type="InterPro" id="IPR029063">
    <property type="entry name" value="SAM-dependent_MTases_sf"/>
</dbReference>
<evidence type="ECO:0000259" key="5">
    <source>
        <dbReference type="PROSITE" id="PS51194"/>
    </source>
</evidence>
<dbReference type="Pfam" id="PF00271">
    <property type="entry name" value="Helicase_C"/>
    <property type="match status" value="1"/>
</dbReference>
<dbReference type="EMBL" id="RBIL01000001">
    <property type="protein sequence ID" value="RKQ90530.1"/>
    <property type="molecule type" value="Genomic_DNA"/>
</dbReference>
<dbReference type="GO" id="GO:0006281">
    <property type="term" value="P:DNA repair"/>
    <property type="evidence" value="ECO:0007669"/>
    <property type="project" value="TreeGrafter"/>
</dbReference>
<accession>A0A660L9B7</accession>
<keyword evidence="1" id="KW-0547">Nucleotide-binding</keyword>
<evidence type="ECO:0000256" key="4">
    <source>
        <dbReference type="ARBA" id="ARBA00022840"/>
    </source>
</evidence>
<dbReference type="AlphaFoldDB" id="A0A660L9B7"/>
<evidence type="ECO:0000256" key="3">
    <source>
        <dbReference type="ARBA" id="ARBA00022806"/>
    </source>
</evidence>
<dbReference type="GO" id="GO:0005524">
    <property type="term" value="F:ATP binding"/>
    <property type="evidence" value="ECO:0007669"/>
    <property type="project" value="UniProtKB-KW"/>
</dbReference>
<keyword evidence="2" id="KW-0378">Hydrolase</keyword>
<dbReference type="InterPro" id="IPR001650">
    <property type="entry name" value="Helicase_C-like"/>
</dbReference>